<dbReference type="GO" id="GO:0006783">
    <property type="term" value="P:heme biosynthetic process"/>
    <property type="evidence" value="ECO:0007669"/>
    <property type="project" value="TreeGrafter"/>
</dbReference>
<dbReference type="PANTHER" id="PTHR38030">
    <property type="entry name" value="PROTOPORPHYRINOGEN IX DEHYDROGENASE [MENAQUINONE]"/>
    <property type="match status" value="1"/>
</dbReference>
<dbReference type="InterPro" id="IPR001226">
    <property type="entry name" value="Flavodoxin_CS"/>
</dbReference>
<dbReference type="PANTHER" id="PTHR38030:SF2">
    <property type="entry name" value="PROTOPORPHYRINOGEN IX DEHYDROGENASE [QUINONE]"/>
    <property type="match status" value="1"/>
</dbReference>
<evidence type="ECO:0000313" key="2">
    <source>
        <dbReference type="EMBL" id="PJJ28314.1"/>
    </source>
</evidence>
<name>A0A2M8Z4E0_9FIRM</name>
<dbReference type="InterPro" id="IPR029039">
    <property type="entry name" value="Flavoprotein-like_sf"/>
</dbReference>
<dbReference type="InterPro" id="IPR008254">
    <property type="entry name" value="Flavodoxin/NO_synth"/>
</dbReference>
<accession>A0A2M8Z4E0</accession>
<sequence length="181" mass="20340">MKKIAVVYQSKYGATRKYAEWIAGELSCDLFEGKDIKAGDLLPYDTIILGGGLYAGGVNGIKLLTKNFSKFSDKNLILFTCGLADPSDTVNTDHIKKSLYKDLTEEMKDKIKVFHLRGAMDYSKLSPIHRSMMAFVCKMTAKKDQDSLTEEDKEMLASYGKKADFINKESILPLISYIRNL</sequence>
<dbReference type="GO" id="GO:0010181">
    <property type="term" value="F:FMN binding"/>
    <property type="evidence" value="ECO:0007669"/>
    <property type="project" value="InterPro"/>
</dbReference>
<proteinExistence type="predicted"/>
<dbReference type="OrthoDB" id="2146857at2"/>
<feature type="domain" description="Flavodoxin-like" evidence="1">
    <location>
        <begin position="4"/>
        <end position="164"/>
    </location>
</feature>
<gene>
    <name evidence="2" type="ORF">H171_1812</name>
</gene>
<reference evidence="2 3" key="1">
    <citation type="submission" date="2017-11" db="EMBL/GenBank/DDBJ databases">
        <title>Understudied soil microbes with underappreciated capabilities: Untangling the Clostridium saccharolyticum group.</title>
        <authorList>
            <person name="Leschine S."/>
        </authorList>
    </citation>
    <scope>NUCLEOTIDE SEQUENCE [LARGE SCALE GENOMIC DNA]</scope>
    <source>
        <strain evidence="2 3">18A</strain>
    </source>
</reference>
<dbReference type="SUPFAM" id="SSF52218">
    <property type="entry name" value="Flavoproteins"/>
    <property type="match status" value="1"/>
</dbReference>
<comment type="caution">
    <text evidence="2">The sequence shown here is derived from an EMBL/GenBank/DDBJ whole genome shotgun (WGS) entry which is preliminary data.</text>
</comment>
<dbReference type="GO" id="GO:0016651">
    <property type="term" value="F:oxidoreductase activity, acting on NAD(P)H"/>
    <property type="evidence" value="ECO:0007669"/>
    <property type="project" value="UniProtKB-ARBA"/>
</dbReference>
<organism evidence="2 3">
    <name type="scientific">[Clostridium] celerecrescens 18A</name>
    <dbReference type="NCBI Taxonomy" id="1286362"/>
    <lineage>
        <taxon>Bacteria</taxon>
        <taxon>Bacillati</taxon>
        <taxon>Bacillota</taxon>
        <taxon>Clostridia</taxon>
        <taxon>Lachnospirales</taxon>
        <taxon>Lachnospiraceae</taxon>
        <taxon>Lacrimispora</taxon>
    </lineage>
</organism>
<dbReference type="GO" id="GO:0070819">
    <property type="term" value="F:menaquinone-dependent protoporphyrinogen oxidase activity"/>
    <property type="evidence" value="ECO:0007669"/>
    <property type="project" value="TreeGrafter"/>
</dbReference>
<evidence type="ECO:0000313" key="3">
    <source>
        <dbReference type="Proteomes" id="UP000231092"/>
    </source>
</evidence>
<dbReference type="RefSeq" id="WP_100304815.1">
    <property type="nucleotide sequence ID" value="NZ_PGET01000001.1"/>
</dbReference>
<dbReference type="EMBL" id="PGET01000001">
    <property type="protein sequence ID" value="PJJ28314.1"/>
    <property type="molecule type" value="Genomic_DNA"/>
</dbReference>
<dbReference type="GO" id="GO:0009055">
    <property type="term" value="F:electron transfer activity"/>
    <property type="evidence" value="ECO:0007669"/>
    <property type="project" value="InterPro"/>
</dbReference>
<dbReference type="PROSITE" id="PS50902">
    <property type="entry name" value="FLAVODOXIN_LIKE"/>
    <property type="match status" value="1"/>
</dbReference>
<dbReference type="InterPro" id="IPR026816">
    <property type="entry name" value="Flavodoxin_dom"/>
</dbReference>
<protein>
    <submittedName>
        <fullName evidence="2">Menaquinone-dependent protoporphyrinogen IX oxidase</fullName>
    </submittedName>
</protein>
<dbReference type="Pfam" id="PF12724">
    <property type="entry name" value="Flavodoxin_5"/>
    <property type="match status" value="1"/>
</dbReference>
<dbReference type="AlphaFoldDB" id="A0A2M8Z4E0"/>
<evidence type="ECO:0000259" key="1">
    <source>
        <dbReference type="PROSITE" id="PS50902"/>
    </source>
</evidence>
<dbReference type="InterPro" id="IPR052200">
    <property type="entry name" value="Protoporphyrinogen_IX_DH"/>
</dbReference>
<dbReference type="Proteomes" id="UP000231092">
    <property type="component" value="Unassembled WGS sequence"/>
</dbReference>
<dbReference type="PROSITE" id="PS00201">
    <property type="entry name" value="FLAVODOXIN"/>
    <property type="match status" value="1"/>
</dbReference>
<dbReference type="Gene3D" id="3.40.50.360">
    <property type="match status" value="1"/>
</dbReference>